<evidence type="ECO:0000313" key="14">
    <source>
        <dbReference type="Proteomes" id="UP000250275"/>
    </source>
</evidence>
<evidence type="ECO:0000256" key="3">
    <source>
        <dbReference type="ARBA" id="ARBA00022670"/>
    </source>
</evidence>
<dbReference type="GO" id="GO:0004298">
    <property type="term" value="F:threonine-type endopeptidase activity"/>
    <property type="evidence" value="ECO:0007669"/>
    <property type="project" value="UniProtKB-KW"/>
</dbReference>
<organism evidence="13 14">
    <name type="scientific">Eufriesea mexicana</name>
    <dbReference type="NCBI Taxonomy" id="516756"/>
    <lineage>
        <taxon>Eukaryota</taxon>
        <taxon>Metazoa</taxon>
        <taxon>Ecdysozoa</taxon>
        <taxon>Arthropoda</taxon>
        <taxon>Hexapoda</taxon>
        <taxon>Insecta</taxon>
        <taxon>Pterygota</taxon>
        <taxon>Neoptera</taxon>
        <taxon>Endopterygota</taxon>
        <taxon>Hymenoptera</taxon>
        <taxon>Apocrita</taxon>
        <taxon>Aculeata</taxon>
        <taxon>Apoidea</taxon>
        <taxon>Anthophila</taxon>
        <taxon>Apidae</taxon>
        <taxon>Eufriesea</taxon>
    </lineage>
</organism>
<evidence type="ECO:0000256" key="11">
    <source>
        <dbReference type="PIRSR" id="PIRSR600243-1"/>
    </source>
</evidence>
<dbReference type="PROSITE" id="PS51476">
    <property type="entry name" value="PROTEASOME_BETA_2"/>
    <property type="match status" value="1"/>
</dbReference>
<dbReference type="PRINTS" id="PR00141">
    <property type="entry name" value="PROTEASOME"/>
</dbReference>
<gene>
    <name evidence="13" type="ORF">WN48_02590</name>
</gene>
<reference evidence="13 14" key="1">
    <citation type="submission" date="2015-07" db="EMBL/GenBank/DDBJ databases">
        <title>The genome of Eufriesea mexicana.</title>
        <authorList>
            <person name="Pan H."/>
            <person name="Kapheim K."/>
        </authorList>
    </citation>
    <scope>NUCLEOTIDE SEQUENCE [LARGE SCALE GENOMIC DNA]</scope>
    <source>
        <strain evidence="13">0111107269</strain>
        <tissue evidence="13">Whole body</tissue>
    </source>
</reference>
<evidence type="ECO:0000256" key="10">
    <source>
        <dbReference type="ARBA" id="ARBA00026071"/>
    </source>
</evidence>
<evidence type="ECO:0000256" key="6">
    <source>
        <dbReference type="ARBA" id="ARBA00022942"/>
    </source>
</evidence>
<feature type="active site" description="Nucleophile" evidence="11">
    <location>
        <position position="75"/>
    </location>
</feature>
<dbReference type="PANTHER" id="PTHR32194">
    <property type="entry name" value="METALLOPROTEASE TLDD"/>
    <property type="match status" value="1"/>
</dbReference>
<keyword evidence="7" id="KW-0865">Zymogen</keyword>
<comment type="function">
    <text evidence="9">Non-catalytic component of the proteasome, a multicatalytic proteinase complex which is characterized by its ability to cleave peptides with Arg, Phe, Tyr, Leu, and Glu adjacent to the leaving group at neutral or slightly basic pH. The proteasome has an ATP-dependent proteolytic activity.</text>
</comment>
<comment type="similarity">
    <text evidence="12">Belongs to the peptidase T1B family.</text>
</comment>
<keyword evidence="6 12" id="KW-0647">Proteasome</keyword>
<dbReference type="FunFam" id="3.60.20.10:FF:000051">
    <property type="entry name" value="Proteasome subunit beta"/>
    <property type="match status" value="1"/>
</dbReference>
<evidence type="ECO:0000256" key="7">
    <source>
        <dbReference type="ARBA" id="ARBA00023145"/>
    </source>
</evidence>
<sequence>MALAEVCKLNSYVDFNTPGREDDSMQEIMGYSKNFLNNMQLAVPPYINPAEKLAQLATGTDDAGKHIKINFDHGTTTLGFQYKGGIVLAVDSRATGGQFIGSSNMKKIVEINDYLLGTLAGGAADCVYWDRVLAKQCRIYELRNRERISIAAASKLLSNMIYNYKGMGLSIGMMLAGWDKRGPSLYYVDSEGTRTPGKVFSVGSGSIYAFGALDSGYRWDLTDEEAYELGRRSIYHATHRDAYSGGIVRVYHIKSTGWVHISDEDSKDLHYMYQEQKEKKLN</sequence>
<comment type="subcellular location">
    <subcellularLocation>
        <location evidence="12">Cytoplasm</location>
    </subcellularLocation>
    <subcellularLocation>
        <location evidence="12">Nucleus</location>
    </subcellularLocation>
</comment>
<comment type="subunit">
    <text evidence="10">The 26S proteasome consists of a 20S proteasome core and two 19S regulatory subunits. The 20S proteasome core is composed of 28 subunits that are arranged in four stacked rings, resulting in a barrel-shaped structure. The two end rings are each formed by seven alpha subunits, and the two central rings are each formed by seven beta subunits. The catalytic chamber with the active sites is on the inside of the barrel.</text>
</comment>
<dbReference type="InterPro" id="IPR029055">
    <property type="entry name" value="Ntn_hydrolases_N"/>
</dbReference>
<evidence type="ECO:0000256" key="5">
    <source>
        <dbReference type="ARBA" id="ARBA00022801"/>
    </source>
</evidence>
<dbReference type="GO" id="GO:0005737">
    <property type="term" value="C:cytoplasm"/>
    <property type="evidence" value="ECO:0007669"/>
    <property type="project" value="UniProtKB-SubCell"/>
</dbReference>
<evidence type="ECO:0000256" key="1">
    <source>
        <dbReference type="ARBA" id="ARBA00001198"/>
    </source>
</evidence>
<dbReference type="OrthoDB" id="37597at2759"/>
<accession>A0A310SGA1</accession>
<evidence type="ECO:0000256" key="9">
    <source>
        <dbReference type="ARBA" id="ARBA00024953"/>
    </source>
</evidence>
<keyword evidence="8 12" id="KW-0539">Nucleus</keyword>
<dbReference type="CDD" id="cd03761">
    <property type="entry name" value="proteasome_beta_type_5"/>
    <property type="match status" value="1"/>
</dbReference>
<evidence type="ECO:0000256" key="12">
    <source>
        <dbReference type="RuleBase" id="RU004203"/>
    </source>
</evidence>
<dbReference type="InterPro" id="IPR023333">
    <property type="entry name" value="Proteasome_suB-type"/>
</dbReference>
<dbReference type="InterPro" id="IPR000243">
    <property type="entry name" value="Pept_T1A_subB"/>
</dbReference>
<name>A0A310SGA1_9HYME</name>
<evidence type="ECO:0000256" key="4">
    <source>
        <dbReference type="ARBA" id="ARBA00022698"/>
    </source>
</evidence>
<dbReference type="InterPro" id="IPR016050">
    <property type="entry name" value="Proteasome_bsu_CS"/>
</dbReference>
<keyword evidence="4" id="KW-0888">Threonine protease</keyword>
<dbReference type="Proteomes" id="UP000250275">
    <property type="component" value="Unassembled WGS sequence"/>
</dbReference>
<comment type="function">
    <text evidence="12">Component of the proteasome, a multicatalytic proteinase complex which is characterized by its ability to cleave peptides with Arg, Phe, Tyr, Leu, and Glu adjacent to the leaving group at neutral or slightly basic pH. The proteasome has an ATP-dependent proteolytic activity.</text>
</comment>
<dbReference type="PROSITE" id="PS00854">
    <property type="entry name" value="PROTEASOME_BETA_1"/>
    <property type="match status" value="1"/>
</dbReference>
<dbReference type="Pfam" id="PF00227">
    <property type="entry name" value="Proteasome"/>
    <property type="match status" value="1"/>
</dbReference>
<keyword evidence="5" id="KW-0378">Hydrolase</keyword>
<dbReference type="GO" id="GO:0051603">
    <property type="term" value="P:proteolysis involved in protein catabolic process"/>
    <property type="evidence" value="ECO:0007669"/>
    <property type="project" value="InterPro"/>
</dbReference>
<keyword evidence="3" id="KW-0645">Protease</keyword>
<dbReference type="EMBL" id="KQ760243">
    <property type="protein sequence ID" value="OAD61274.1"/>
    <property type="molecule type" value="Genomic_DNA"/>
</dbReference>
<evidence type="ECO:0000256" key="8">
    <source>
        <dbReference type="ARBA" id="ARBA00023242"/>
    </source>
</evidence>
<dbReference type="InterPro" id="IPR001353">
    <property type="entry name" value="Proteasome_sua/b"/>
</dbReference>
<dbReference type="PANTHER" id="PTHR32194:SF3">
    <property type="entry name" value="PROTEASOME SUBUNIT BETA"/>
    <property type="match status" value="1"/>
</dbReference>
<comment type="subunit">
    <text evidence="12">Component of the proteasome complex.</text>
</comment>
<dbReference type="GO" id="GO:0005839">
    <property type="term" value="C:proteasome core complex"/>
    <property type="evidence" value="ECO:0007669"/>
    <property type="project" value="InterPro"/>
</dbReference>
<comment type="catalytic activity">
    <reaction evidence="1">
        <text>Cleavage of peptide bonds with very broad specificity.</text>
        <dbReference type="EC" id="3.4.25.1"/>
    </reaction>
</comment>
<evidence type="ECO:0000313" key="13">
    <source>
        <dbReference type="EMBL" id="OAD61274.1"/>
    </source>
</evidence>
<dbReference type="GO" id="GO:0005634">
    <property type="term" value="C:nucleus"/>
    <property type="evidence" value="ECO:0007669"/>
    <property type="project" value="UniProtKB-SubCell"/>
</dbReference>
<dbReference type="Gene3D" id="3.60.20.10">
    <property type="entry name" value="Glutamine Phosphoribosylpyrophosphate, subunit 1, domain 1"/>
    <property type="match status" value="1"/>
</dbReference>
<protein>
    <recommendedName>
        <fullName evidence="12">Proteasome subunit beta</fullName>
    </recommendedName>
</protein>
<proteinExistence type="inferred from homology"/>
<dbReference type="SUPFAM" id="SSF56235">
    <property type="entry name" value="N-terminal nucleophile aminohydrolases (Ntn hydrolases)"/>
    <property type="match status" value="1"/>
</dbReference>
<dbReference type="AlphaFoldDB" id="A0A310SGA1"/>
<keyword evidence="14" id="KW-1185">Reference proteome</keyword>
<evidence type="ECO:0000256" key="2">
    <source>
        <dbReference type="ARBA" id="ARBA00022490"/>
    </source>
</evidence>
<keyword evidence="2 12" id="KW-0963">Cytoplasm</keyword>